<dbReference type="EMBL" id="PNYA01000017">
    <property type="protein sequence ID" value="PMS17842.1"/>
    <property type="molecule type" value="Genomic_DNA"/>
</dbReference>
<keyword evidence="2" id="KW-1185">Reference proteome</keyword>
<accession>A0A2N7VKZ8</accession>
<name>A0A2N7VKZ8_9BURK</name>
<evidence type="ECO:0000313" key="1">
    <source>
        <dbReference type="EMBL" id="PMS17842.1"/>
    </source>
</evidence>
<evidence type="ECO:0000313" key="2">
    <source>
        <dbReference type="Proteomes" id="UP000235616"/>
    </source>
</evidence>
<dbReference type="Proteomes" id="UP000235616">
    <property type="component" value="Unassembled WGS sequence"/>
</dbReference>
<reference evidence="1 2" key="1">
    <citation type="submission" date="2018-01" db="EMBL/GenBank/DDBJ databases">
        <title>Whole genome analyses suggest that Burkholderia sensu lato contains two further novel genera in the rhizoxinica-symbiotica group Mycetohabitans gen. nov., and Trinickia gen. nov.: implications for the evolution of diazotrophy and nodulation in the Burkholderiaceae.</title>
        <authorList>
            <person name="Estrada-de los Santos P."/>
            <person name="Palmer M."/>
            <person name="Chavez-Ramirez B."/>
            <person name="Beukes C."/>
            <person name="Steenkamp E.T."/>
            <person name="Hirsch A.M."/>
            <person name="Manyaka P."/>
            <person name="Maluk M."/>
            <person name="Lafos M."/>
            <person name="Crook M."/>
            <person name="Gross E."/>
            <person name="Simon M.F."/>
            <person name="Bueno dos Reis Junior F."/>
            <person name="Poole P.S."/>
            <person name="Venter S.N."/>
            <person name="James E.K."/>
        </authorList>
    </citation>
    <scope>NUCLEOTIDE SEQUENCE [LARGE SCALE GENOMIC DNA]</scope>
    <source>
        <strain evidence="1 2">GIMN1.004</strain>
    </source>
</reference>
<protein>
    <submittedName>
        <fullName evidence="1">Uncharacterized protein</fullName>
    </submittedName>
</protein>
<gene>
    <name evidence="1" type="ORF">C0Z18_18520</name>
</gene>
<dbReference type="AlphaFoldDB" id="A0A2N7VKZ8"/>
<organism evidence="1 2">
    <name type="scientific">Trinickia dabaoshanensis</name>
    <dbReference type="NCBI Taxonomy" id="564714"/>
    <lineage>
        <taxon>Bacteria</taxon>
        <taxon>Pseudomonadati</taxon>
        <taxon>Pseudomonadota</taxon>
        <taxon>Betaproteobacteria</taxon>
        <taxon>Burkholderiales</taxon>
        <taxon>Burkholderiaceae</taxon>
        <taxon>Trinickia</taxon>
    </lineage>
</organism>
<sequence>METEGLMPSLQPLQWRAPCEAPIALKPLLDRSDGVVENVIVRLALDRRYPLRGQRYRLARYTLVGGVGWWIDAATQRPLYGVIGFRLAE</sequence>
<comment type="caution">
    <text evidence="1">The sequence shown here is derived from an EMBL/GenBank/DDBJ whole genome shotgun (WGS) entry which is preliminary data.</text>
</comment>
<proteinExistence type="predicted"/>